<organism evidence="3 4">
    <name type="scientific">Anaerobaca lacustris</name>
    <dbReference type="NCBI Taxonomy" id="3044600"/>
    <lineage>
        <taxon>Bacteria</taxon>
        <taxon>Pseudomonadati</taxon>
        <taxon>Planctomycetota</taxon>
        <taxon>Phycisphaerae</taxon>
        <taxon>Sedimentisphaerales</taxon>
        <taxon>Anaerobacaceae</taxon>
        <taxon>Anaerobaca</taxon>
    </lineage>
</organism>
<feature type="compositionally biased region" description="Pro residues" evidence="1">
    <location>
        <begin position="52"/>
        <end position="62"/>
    </location>
</feature>
<evidence type="ECO:0000313" key="3">
    <source>
        <dbReference type="EMBL" id="MDI6450568.1"/>
    </source>
</evidence>
<dbReference type="RefSeq" id="WP_349245979.1">
    <property type="nucleotide sequence ID" value="NZ_JASCXX010000022.1"/>
</dbReference>
<gene>
    <name evidence="3" type="ORF">QJ522_16040</name>
</gene>
<evidence type="ECO:0000313" key="4">
    <source>
        <dbReference type="Proteomes" id="UP001431776"/>
    </source>
</evidence>
<protein>
    <submittedName>
        <fullName evidence="3">Uncharacterized protein</fullName>
    </submittedName>
</protein>
<evidence type="ECO:0000256" key="1">
    <source>
        <dbReference type="SAM" id="MobiDB-lite"/>
    </source>
</evidence>
<name>A0AAW6U5X2_9BACT</name>
<feature type="transmembrane region" description="Helical" evidence="2">
    <location>
        <begin position="95"/>
        <end position="115"/>
    </location>
</feature>
<dbReference type="Proteomes" id="UP001431776">
    <property type="component" value="Unassembled WGS sequence"/>
</dbReference>
<dbReference type="EMBL" id="JASCXX010000022">
    <property type="protein sequence ID" value="MDI6450568.1"/>
    <property type="molecule type" value="Genomic_DNA"/>
</dbReference>
<feature type="compositionally biased region" description="Basic and acidic residues" evidence="1">
    <location>
        <begin position="1"/>
        <end position="30"/>
    </location>
</feature>
<reference evidence="3" key="1">
    <citation type="submission" date="2023-05" db="EMBL/GenBank/DDBJ databases">
        <title>Anaerotaeda fermentans gen. nov., sp. nov., a novel anaerobic planctomycete of the new family within the order Sedimentisphaerales isolated from Taman Peninsula, Russia.</title>
        <authorList>
            <person name="Khomyakova M.A."/>
            <person name="Merkel A.Y."/>
            <person name="Slobodkin A.I."/>
        </authorList>
    </citation>
    <scope>NUCLEOTIDE SEQUENCE</scope>
    <source>
        <strain evidence="3">M17dextr</strain>
    </source>
</reference>
<dbReference type="AlphaFoldDB" id="A0AAW6U5X2"/>
<evidence type="ECO:0000256" key="2">
    <source>
        <dbReference type="SAM" id="Phobius"/>
    </source>
</evidence>
<feature type="compositionally biased region" description="Low complexity" evidence="1">
    <location>
        <begin position="152"/>
        <end position="167"/>
    </location>
</feature>
<keyword evidence="2" id="KW-0472">Membrane</keyword>
<feature type="compositionally biased region" description="Low complexity" evidence="1">
    <location>
        <begin position="63"/>
        <end position="75"/>
    </location>
</feature>
<comment type="caution">
    <text evidence="3">The sequence shown here is derived from an EMBL/GenBank/DDBJ whole genome shotgun (WGS) entry which is preliminary data.</text>
</comment>
<feature type="region of interest" description="Disordered" evidence="1">
    <location>
        <begin position="126"/>
        <end position="167"/>
    </location>
</feature>
<keyword evidence="2" id="KW-1133">Transmembrane helix</keyword>
<keyword evidence="4" id="KW-1185">Reference proteome</keyword>
<proteinExistence type="predicted"/>
<keyword evidence="2" id="KW-0812">Transmembrane</keyword>
<sequence length="287" mass="30823">MSRSRSKSEPKAKPERPGLLERLRPQLEKLRRPKAAKPAAPVEAKEPVADRPAPPILKPPKPMGLASPAAAPGPSQTWLKPKAVQFNAGRIEISLPYQIGIAIGLFVILILLTVFRLGQIDQKSRYTDAGRASRAGAEGPVTGPANADSTSSERPAPSENSAASAGGATAAAGDNWIVIARSQLRKDLEPVSGHFKEHGIETGIVAFEKLRAYFADYGLDASSLPRGDGYFLVTRQTYDNPDRPGTDGYAAKQKIIEIGALYKGKAPQGYESFAPRYFSDAYGMKIN</sequence>
<accession>A0AAW6U5X2</accession>
<feature type="region of interest" description="Disordered" evidence="1">
    <location>
        <begin position="1"/>
        <end position="76"/>
    </location>
</feature>